<evidence type="ECO:0000313" key="8">
    <source>
        <dbReference type="Proteomes" id="UP000249432"/>
    </source>
</evidence>
<dbReference type="Pfam" id="PF01497">
    <property type="entry name" value="Peripla_BP_2"/>
    <property type="match status" value="1"/>
</dbReference>
<dbReference type="PROSITE" id="PS50983">
    <property type="entry name" value="FE_B12_PBP"/>
    <property type="match status" value="1"/>
</dbReference>
<dbReference type="GO" id="GO:0030288">
    <property type="term" value="C:outer membrane-bounded periplasmic space"/>
    <property type="evidence" value="ECO:0007669"/>
    <property type="project" value="TreeGrafter"/>
</dbReference>
<comment type="subcellular location">
    <subcellularLocation>
        <location evidence="1">Cell envelope</location>
    </subcellularLocation>
</comment>
<feature type="compositionally biased region" description="Polar residues" evidence="5">
    <location>
        <begin position="8"/>
        <end position="22"/>
    </location>
</feature>
<comment type="caution">
    <text evidence="7">The sequence shown here is derived from an EMBL/GenBank/DDBJ whole genome shotgun (WGS) entry which is preliminary data.</text>
</comment>
<feature type="region of interest" description="Disordered" evidence="5">
    <location>
        <begin position="1"/>
        <end position="40"/>
    </location>
</feature>
<dbReference type="PANTHER" id="PTHR30532">
    <property type="entry name" value="IRON III DICITRATE-BINDING PERIPLASMIC PROTEIN"/>
    <property type="match status" value="1"/>
</dbReference>
<accession>A0A2W5UJ36</accession>
<sequence length="361" mass="38772">MLPESDGSAVNGSVSQNQTNTIGGRDGRPDREPGHQGINRRSFLRAAGVSVIAAAGWGLAACSSDSSDDSAEQSSGANQKGSKGKDSRVAAVGMGDGDTLIALGIIPVITTSYGVQPKALNSWTSEALQLRNIHDVPIVLDSTQEAFSTSVLETIAHQNPSLIMAINMAVDKEAHHRLSAIAPVATHSDKYQDYEIPWDEQIKEVCRAVDREGDANKLIDGVKESFKKYRDKHSDIQNKKAAIVMPYDGKVAVYDDSAGRGQFITNMGYTIPQSVQGDGSGGQSSAFYHEISAENYDIFQGLDKLFVIDYAGKSEAFLHDPVFSSLDVAQEGRTQVLREELGTAMSMPNPLSVPWALLKIG</sequence>
<feature type="region of interest" description="Disordered" evidence="5">
    <location>
        <begin position="63"/>
        <end position="90"/>
    </location>
</feature>
<proteinExistence type="inferred from homology"/>
<dbReference type="GO" id="GO:1901678">
    <property type="term" value="P:iron coordination entity transport"/>
    <property type="evidence" value="ECO:0007669"/>
    <property type="project" value="UniProtKB-ARBA"/>
</dbReference>
<evidence type="ECO:0000259" key="6">
    <source>
        <dbReference type="PROSITE" id="PS50983"/>
    </source>
</evidence>
<feature type="compositionally biased region" description="Basic and acidic residues" evidence="5">
    <location>
        <begin position="25"/>
        <end position="34"/>
    </location>
</feature>
<evidence type="ECO:0000256" key="1">
    <source>
        <dbReference type="ARBA" id="ARBA00004196"/>
    </source>
</evidence>
<gene>
    <name evidence="7" type="ORF">DI525_10565</name>
</gene>
<evidence type="ECO:0000256" key="2">
    <source>
        <dbReference type="ARBA" id="ARBA00008814"/>
    </source>
</evidence>
<comment type="similarity">
    <text evidence="2">Belongs to the bacterial solute-binding protein 8 family.</text>
</comment>
<dbReference type="EMBL" id="QFRA01000047">
    <property type="protein sequence ID" value="PZR03274.1"/>
    <property type="molecule type" value="Genomic_DNA"/>
</dbReference>
<evidence type="ECO:0000256" key="5">
    <source>
        <dbReference type="SAM" id="MobiDB-lite"/>
    </source>
</evidence>
<dbReference type="PANTHER" id="PTHR30532:SF24">
    <property type="entry name" value="FERRIC ENTEROBACTIN-BINDING PERIPLASMIC PROTEIN FEPB"/>
    <property type="match status" value="1"/>
</dbReference>
<protein>
    <submittedName>
        <fullName evidence="7">Iron siderophore-binding protein</fullName>
    </submittedName>
</protein>
<name>A0A2W5UJ36_9CORY</name>
<dbReference type="AlphaFoldDB" id="A0A2W5UJ36"/>
<feature type="domain" description="Fe/B12 periplasmic-binding" evidence="6">
    <location>
        <begin position="88"/>
        <end position="361"/>
    </location>
</feature>
<reference evidence="7 8" key="1">
    <citation type="submission" date="2017-08" db="EMBL/GenBank/DDBJ databases">
        <title>Infants hospitalized years apart are colonized by the same room-sourced microbial strains.</title>
        <authorList>
            <person name="Brooks B."/>
            <person name="Olm M.R."/>
            <person name="Firek B.A."/>
            <person name="Baker R."/>
            <person name="Thomas B.C."/>
            <person name="Morowitz M.J."/>
            <person name="Banfield J.F."/>
        </authorList>
    </citation>
    <scope>NUCLEOTIDE SEQUENCE [LARGE SCALE GENOMIC DNA]</scope>
    <source>
        <strain evidence="7">S2_003_000_R1_3</strain>
    </source>
</reference>
<keyword evidence="3" id="KW-0813">Transport</keyword>
<dbReference type="SUPFAM" id="SSF53807">
    <property type="entry name" value="Helical backbone' metal receptor"/>
    <property type="match status" value="1"/>
</dbReference>
<dbReference type="Gene3D" id="3.40.50.1980">
    <property type="entry name" value="Nitrogenase molybdenum iron protein domain"/>
    <property type="match status" value="2"/>
</dbReference>
<evidence type="ECO:0000313" key="7">
    <source>
        <dbReference type="EMBL" id="PZR03274.1"/>
    </source>
</evidence>
<dbReference type="InterPro" id="IPR051313">
    <property type="entry name" value="Bact_iron-sidero_bind"/>
</dbReference>
<dbReference type="Proteomes" id="UP000249432">
    <property type="component" value="Unassembled WGS sequence"/>
</dbReference>
<evidence type="ECO:0000256" key="4">
    <source>
        <dbReference type="ARBA" id="ARBA00022729"/>
    </source>
</evidence>
<dbReference type="InterPro" id="IPR002491">
    <property type="entry name" value="ABC_transptr_periplasmic_BD"/>
</dbReference>
<evidence type="ECO:0000256" key="3">
    <source>
        <dbReference type="ARBA" id="ARBA00022448"/>
    </source>
</evidence>
<organism evidence="7 8">
    <name type="scientific">Corynebacterium kroppenstedtii</name>
    <dbReference type="NCBI Taxonomy" id="161879"/>
    <lineage>
        <taxon>Bacteria</taxon>
        <taxon>Bacillati</taxon>
        <taxon>Actinomycetota</taxon>
        <taxon>Actinomycetes</taxon>
        <taxon>Mycobacteriales</taxon>
        <taxon>Corynebacteriaceae</taxon>
        <taxon>Corynebacterium</taxon>
    </lineage>
</organism>
<keyword evidence="4" id="KW-0732">Signal</keyword>